<feature type="active site" description="O-(5'-phospho-DNA)-serine intermediate" evidence="4 5">
    <location>
        <position position="11"/>
    </location>
</feature>
<protein>
    <submittedName>
        <fullName evidence="7">Resolvase</fullName>
    </submittedName>
</protein>
<evidence type="ECO:0000313" key="8">
    <source>
        <dbReference type="Proteomes" id="UP000192391"/>
    </source>
</evidence>
<reference evidence="8" key="1">
    <citation type="journal article" date="2017" name="Sci. Rep.">
        <title>Determination of the Genome and Primary Transcriptome of Syngas Fermenting Eubacterium limosum ATCC 8486.</title>
        <authorList>
            <person name="Song Y."/>
            <person name="Shin J."/>
            <person name="Jeong Y."/>
            <person name="Jin S."/>
            <person name="Lee J.K."/>
            <person name="Kim D.R."/>
            <person name="Kim S.C."/>
            <person name="Cho S."/>
            <person name="Cho B.K."/>
        </authorList>
    </citation>
    <scope>NUCLEOTIDE SEQUENCE [LARGE SCALE GENOMIC DNA]</scope>
    <source>
        <strain evidence="8">ATCC 8486</strain>
    </source>
</reference>
<dbReference type="EMBL" id="CP019962">
    <property type="protein sequence ID" value="ARD66984.1"/>
    <property type="molecule type" value="Genomic_DNA"/>
</dbReference>
<dbReference type="Proteomes" id="UP000192391">
    <property type="component" value="Chromosome"/>
</dbReference>
<dbReference type="CDD" id="cd03768">
    <property type="entry name" value="SR_ResInv"/>
    <property type="match status" value="1"/>
</dbReference>
<dbReference type="InterPro" id="IPR006118">
    <property type="entry name" value="Recombinase_CS"/>
</dbReference>
<dbReference type="GeneID" id="68363033"/>
<dbReference type="GO" id="GO:0003677">
    <property type="term" value="F:DNA binding"/>
    <property type="evidence" value="ECO:0007669"/>
    <property type="project" value="UniProtKB-KW"/>
</dbReference>
<dbReference type="PANTHER" id="PTHR30461:SF2">
    <property type="entry name" value="SERINE RECOMBINASE PINE-RELATED"/>
    <property type="match status" value="1"/>
</dbReference>
<evidence type="ECO:0000256" key="4">
    <source>
        <dbReference type="PIRSR" id="PIRSR606118-50"/>
    </source>
</evidence>
<keyword evidence="2" id="KW-0238">DNA-binding</keyword>
<dbReference type="KEGG" id="elim:B2M23_16245"/>
<dbReference type="InterPro" id="IPR036162">
    <property type="entry name" value="Resolvase-like_N_sf"/>
</dbReference>
<dbReference type="RefSeq" id="WP_013380163.1">
    <property type="nucleotide sequence ID" value="NZ_CP019962.1"/>
</dbReference>
<dbReference type="PANTHER" id="PTHR30461">
    <property type="entry name" value="DNA-INVERTASE FROM LAMBDOID PROPHAGE"/>
    <property type="match status" value="1"/>
</dbReference>
<accession>A0AAC9QWH5</accession>
<dbReference type="GO" id="GO:0000150">
    <property type="term" value="F:DNA strand exchange activity"/>
    <property type="evidence" value="ECO:0007669"/>
    <property type="project" value="InterPro"/>
</dbReference>
<dbReference type="AlphaFoldDB" id="A0AAC9QWH5"/>
<feature type="domain" description="Resolvase/invertase-type recombinase catalytic" evidence="6">
    <location>
        <begin position="3"/>
        <end position="148"/>
    </location>
</feature>
<evidence type="ECO:0000256" key="5">
    <source>
        <dbReference type="PROSITE-ProRule" id="PRU10137"/>
    </source>
</evidence>
<dbReference type="SMART" id="SM00857">
    <property type="entry name" value="Resolvase"/>
    <property type="match status" value="1"/>
</dbReference>
<dbReference type="GO" id="GO:0015074">
    <property type="term" value="P:DNA integration"/>
    <property type="evidence" value="ECO:0007669"/>
    <property type="project" value="UniProtKB-KW"/>
</dbReference>
<organism evidence="7 8">
    <name type="scientific">Eubacterium limosum</name>
    <dbReference type="NCBI Taxonomy" id="1736"/>
    <lineage>
        <taxon>Bacteria</taxon>
        <taxon>Bacillati</taxon>
        <taxon>Bacillota</taxon>
        <taxon>Clostridia</taxon>
        <taxon>Eubacteriales</taxon>
        <taxon>Eubacteriaceae</taxon>
        <taxon>Eubacterium</taxon>
    </lineage>
</organism>
<name>A0AAC9QWH5_EUBLI</name>
<dbReference type="PROSITE" id="PS00397">
    <property type="entry name" value="RECOMBINASES_1"/>
    <property type="match status" value="1"/>
</dbReference>
<proteinExistence type="predicted"/>
<dbReference type="InterPro" id="IPR006119">
    <property type="entry name" value="Resolv_N"/>
</dbReference>
<gene>
    <name evidence="7" type="ORF">B2M23_16245</name>
</gene>
<evidence type="ECO:0000256" key="2">
    <source>
        <dbReference type="ARBA" id="ARBA00023125"/>
    </source>
</evidence>
<evidence type="ECO:0000313" key="7">
    <source>
        <dbReference type="EMBL" id="ARD66984.1"/>
    </source>
</evidence>
<evidence type="ECO:0000256" key="3">
    <source>
        <dbReference type="ARBA" id="ARBA00023172"/>
    </source>
</evidence>
<dbReference type="PROSITE" id="PS51736">
    <property type="entry name" value="RECOMBINASES_3"/>
    <property type="match status" value="1"/>
</dbReference>
<sequence length="200" mass="23410">MTQKYGYIRVSSKDQNLWRQIDAMTAQGICEENIFTDKITGGTFVRPGYEALLKIIKKEDILFIHGIDRLGRNYDEIIENWHVINRKIEADIVVLDMPLLDTRVNKNGLTGKFLSDIVLQILSYFAQLEKEKINQRQREGIAAAKKRGVKFGRPKKKIDMKYFQQITSDWRSKKITCEEATEMLDISRAHFYKIVKMYNL</sequence>
<dbReference type="Gene3D" id="3.40.50.1390">
    <property type="entry name" value="Resolvase, N-terminal catalytic domain"/>
    <property type="match status" value="1"/>
</dbReference>
<evidence type="ECO:0000259" key="6">
    <source>
        <dbReference type="PROSITE" id="PS51736"/>
    </source>
</evidence>
<dbReference type="InterPro" id="IPR050639">
    <property type="entry name" value="SSR_resolvase"/>
</dbReference>
<dbReference type="Pfam" id="PF00239">
    <property type="entry name" value="Resolvase"/>
    <property type="match status" value="1"/>
</dbReference>
<keyword evidence="3" id="KW-0233">DNA recombination</keyword>
<keyword evidence="1" id="KW-0229">DNA integration</keyword>
<evidence type="ECO:0000256" key="1">
    <source>
        <dbReference type="ARBA" id="ARBA00022908"/>
    </source>
</evidence>
<dbReference type="SUPFAM" id="SSF53041">
    <property type="entry name" value="Resolvase-like"/>
    <property type="match status" value="1"/>
</dbReference>